<evidence type="ECO:0000256" key="3">
    <source>
        <dbReference type="ARBA" id="ARBA00012528"/>
    </source>
</evidence>
<feature type="transmembrane region" description="Helical" evidence="6">
    <location>
        <begin position="162"/>
        <end position="183"/>
    </location>
</feature>
<dbReference type="GO" id="GO:1902201">
    <property type="term" value="P:negative regulation of bacterial-type flagellum-dependent cell motility"/>
    <property type="evidence" value="ECO:0007669"/>
    <property type="project" value="TreeGrafter"/>
</dbReference>
<feature type="transmembrane region" description="Helical" evidence="6">
    <location>
        <begin position="59"/>
        <end position="78"/>
    </location>
</feature>
<keyword evidence="6" id="KW-0472">Membrane</keyword>
<feature type="transmembrane region" description="Helical" evidence="6">
    <location>
        <begin position="203"/>
        <end position="236"/>
    </location>
</feature>
<dbReference type="SMART" id="SM00267">
    <property type="entry name" value="GGDEF"/>
    <property type="match status" value="1"/>
</dbReference>
<dbReference type="InterPro" id="IPR043128">
    <property type="entry name" value="Rev_trsase/Diguanyl_cyclase"/>
</dbReference>
<feature type="transmembrane region" description="Helical" evidence="6">
    <location>
        <begin position="242"/>
        <end position="260"/>
    </location>
</feature>
<evidence type="ECO:0000259" key="7">
    <source>
        <dbReference type="PROSITE" id="PS50887"/>
    </source>
</evidence>
<comment type="pathway">
    <text evidence="2">Purine metabolism; 3',5'-cyclic di-GMP biosynthesis.</text>
</comment>
<dbReference type="FunFam" id="3.30.70.270:FF:000001">
    <property type="entry name" value="Diguanylate cyclase domain protein"/>
    <property type="match status" value="1"/>
</dbReference>
<comment type="catalytic activity">
    <reaction evidence="5">
        <text>2 GTP = 3',3'-c-di-GMP + 2 diphosphate</text>
        <dbReference type="Rhea" id="RHEA:24898"/>
        <dbReference type="ChEBI" id="CHEBI:33019"/>
        <dbReference type="ChEBI" id="CHEBI:37565"/>
        <dbReference type="ChEBI" id="CHEBI:58805"/>
        <dbReference type="EC" id="2.7.7.65"/>
    </reaction>
</comment>
<proteinExistence type="predicted"/>
<dbReference type="GO" id="GO:0052621">
    <property type="term" value="F:diguanylate cyclase activity"/>
    <property type="evidence" value="ECO:0007669"/>
    <property type="project" value="UniProtKB-EC"/>
</dbReference>
<dbReference type="SUPFAM" id="SSF55073">
    <property type="entry name" value="Nucleotide cyclase"/>
    <property type="match status" value="1"/>
</dbReference>
<feature type="transmembrane region" description="Helical" evidence="6">
    <location>
        <begin position="281"/>
        <end position="299"/>
    </location>
</feature>
<organism evidence="8 9">
    <name type="scientific">Kosakonia oryzendophytica</name>
    <dbReference type="NCBI Taxonomy" id="1005665"/>
    <lineage>
        <taxon>Bacteria</taxon>
        <taxon>Pseudomonadati</taxon>
        <taxon>Pseudomonadota</taxon>
        <taxon>Gammaproteobacteria</taxon>
        <taxon>Enterobacterales</taxon>
        <taxon>Enterobacteriaceae</taxon>
        <taxon>Kosakonia</taxon>
    </lineage>
</organism>
<evidence type="ECO:0000256" key="6">
    <source>
        <dbReference type="SAM" id="Phobius"/>
    </source>
</evidence>
<dbReference type="GO" id="GO:0005886">
    <property type="term" value="C:plasma membrane"/>
    <property type="evidence" value="ECO:0007669"/>
    <property type="project" value="TreeGrafter"/>
</dbReference>
<evidence type="ECO:0000256" key="5">
    <source>
        <dbReference type="ARBA" id="ARBA00034247"/>
    </source>
</evidence>
<dbReference type="GO" id="GO:0043709">
    <property type="term" value="P:cell adhesion involved in single-species biofilm formation"/>
    <property type="evidence" value="ECO:0007669"/>
    <property type="project" value="TreeGrafter"/>
</dbReference>
<feature type="domain" description="GGDEF" evidence="7">
    <location>
        <begin position="344"/>
        <end position="479"/>
    </location>
</feature>
<dbReference type="Proteomes" id="UP000198975">
    <property type="component" value="Unassembled WGS sequence"/>
</dbReference>
<dbReference type="PANTHER" id="PTHR45138">
    <property type="entry name" value="REGULATORY COMPONENTS OF SENSORY TRANSDUCTION SYSTEM"/>
    <property type="match status" value="1"/>
</dbReference>
<keyword evidence="6" id="KW-1133">Transmembrane helix</keyword>
<dbReference type="EMBL" id="FMAY01000014">
    <property type="protein sequence ID" value="SCC34671.1"/>
    <property type="molecule type" value="Genomic_DNA"/>
</dbReference>
<dbReference type="InterPro" id="IPR029787">
    <property type="entry name" value="Nucleotide_cyclase"/>
</dbReference>
<dbReference type="Pfam" id="PF00990">
    <property type="entry name" value="GGDEF"/>
    <property type="match status" value="1"/>
</dbReference>
<name>A0A1C4DTT0_9ENTR</name>
<dbReference type="EC" id="2.7.7.65" evidence="3"/>
<reference evidence="9" key="1">
    <citation type="submission" date="2016-08" db="EMBL/GenBank/DDBJ databases">
        <authorList>
            <person name="Varghese N."/>
            <person name="Submissions Spin"/>
        </authorList>
    </citation>
    <scope>NUCLEOTIDE SEQUENCE [LARGE SCALE GENOMIC DNA]</scope>
    <source>
        <strain evidence="9">REICA_082</strain>
    </source>
</reference>
<feature type="transmembrane region" description="Helical" evidence="6">
    <location>
        <begin position="90"/>
        <end position="111"/>
    </location>
</feature>
<keyword evidence="4" id="KW-0547">Nucleotide-binding</keyword>
<keyword evidence="6" id="KW-0812">Transmembrane</keyword>
<dbReference type="OrthoDB" id="9812260at2"/>
<sequence>MCRYLVRLCVLFFAVYLVSDWGLNFRPGNNVSLFWPANVLAFSLFIHFRLRRRHVGRQLLHNALLTVISYSAMLVAALSFEDGSGIEQKVIYCAFNIGFYLPAWLCFIYCFHSRFLQRSTFTGNAVLVMTIPVVAGAFCSAAVFGLWLWVTNSADIYQLMRGWFSEQLSTGIIFVCFFIRFKAIFRTVRRQLHRGWQQLRPQVLVIVFLVFVLLCVLFSGTEMVALILFPLAWFALRYSFKTTVVLCMLTGVALNYLYAVRLLEPGTGVTQADLDAMLNAFRLNLSILIMAILMVSRVVSANKILLKRIESGSSRDVLSGALNRRAFLAQLSRLCTEREGLAHREVAILFLDIDNFKKINDIYGHSTGDDVIRHFVALLKKQMRQNDLICRWGGEEFIIAALDLSPPDALLLGERLRAWVALTPVKVPGAAPLSFTTSVGISAFRCGLGENIHLAINRADEALYEAKKQGRNRVKMYPPS</sequence>
<dbReference type="InterPro" id="IPR000160">
    <property type="entry name" value="GGDEF_dom"/>
</dbReference>
<keyword evidence="4" id="KW-0342">GTP-binding</keyword>
<evidence type="ECO:0000313" key="9">
    <source>
        <dbReference type="Proteomes" id="UP000198975"/>
    </source>
</evidence>
<dbReference type="AlphaFoldDB" id="A0A1C4DTT0"/>
<dbReference type="PROSITE" id="PS50887">
    <property type="entry name" value="GGDEF"/>
    <property type="match status" value="1"/>
</dbReference>
<feature type="transmembrane region" description="Helical" evidence="6">
    <location>
        <begin position="123"/>
        <end position="150"/>
    </location>
</feature>
<feature type="transmembrane region" description="Helical" evidence="6">
    <location>
        <begin position="32"/>
        <end position="50"/>
    </location>
</feature>
<dbReference type="PANTHER" id="PTHR45138:SF9">
    <property type="entry name" value="DIGUANYLATE CYCLASE DGCM-RELATED"/>
    <property type="match status" value="1"/>
</dbReference>
<comment type="cofactor">
    <cofactor evidence="1">
        <name>Mg(2+)</name>
        <dbReference type="ChEBI" id="CHEBI:18420"/>
    </cofactor>
</comment>
<evidence type="ECO:0000313" key="8">
    <source>
        <dbReference type="EMBL" id="SCC34671.1"/>
    </source>
</evidence>
<protein>
    <recommendedName>
        <fullName evidence="3">diguanylate cyclase</fullName>
        <ecNumber evidence="3">2.7.7.65</ecNumber>
    </recommendedName>
</protein>
<dbReference type="RefSeq" id="WP_088238400.1">
    <property type="nucleotide sequence ID" value="NZ_FMAY01000014.1"/>
</dbReference>
<keyword evidence="9" id="KW-1185">Reference proteome</keyword>
<evidence type="ECO:0000256" key="2">
    <source>
        <dbReference type="ARBA" id="ARBA00004665"/>
    </source>
</evidence>
<dbReference type="InterPro" id="IPR050469">
    <property type="entry name" value="Diguanylate_Cyclase"/>
</dbReference>
<evidence type="ECO:0000256" key="1">
    <source>
        <dbReference type="ARBA" id="ARBA00001946"/>
    </source>
</evidence>
<accession>A0A1C4DTT0</accession>
<dbReference type="NCBIfam" id="TIGR00254">
    <property type="entry name" value="GGDEF"/>
    <property type="match status" value="1"/>
</dbReference>
<dbReference type="CDD" id="cd01949">
    <property type="entry name" value="GGDEF"/>
    <property type="match status" value="1"/>
</dbReference>
<gene>
    <name evidence="8" type="ORF">GA0061071_11460</name>
</gene>
<dbReference type="Gene3D" id="3.30.70.270">
    <property type="match status" value="1"/>
</dbReference>
<dbReference type="GO" id="GO:0005525">
    <property type="term" value="F:GTP binding"/>
    <property type="evidence" value="ECO:0007669"/>
    <property type="project" value="UniProtKB-KW"/>
</dbReference>
<evidence type="ECO:0000256" key="4">
    <source>
        <dbReference type="ARBA" id="ARBA00023134"/>
    </source>
</evidence>